<dbReference type="EMBL" id="LACB01000135">
    <property type="protein sequence ID" value="KAJ9487971.1"/>
    <property type="molecule type" value="Genomic_DNA"/>
</dbReference>
<dbReference type="Gene3D" id="3.30.710.10">
    <property type="entry name" value="Potassium Channel Kv1.1, Chain A"/>
    <property type="match status" value="1"/>
</dbReference>
<accession>A0AAI9TJ16</accession>
<evidence type="ECO:0000259" key="2">
    <source>
        <dbReference type="Pfam" id="PF00651"/>
    </source>
</evidence>
<dbReference type="Pfam" id="PF00651">
    <property type="entry name" value="BTB"/>
    <property type="match status" value="1"/>
</dbReference>
<feature type="region of interest" description="Disordered" evidence="1">
    <location>
        <begin position="1"/>
        <end position="40"/>
    </location>
</feature>
<feature type="domain" description="BTB" evidence="2">
    <location>
        <begin position="65"/>
        <end position="161"/>
    </location>
</feature>
<dbReference type="InterPro" id="IPR000210">
    <property type="entry name" value="BTB/POZ_dom"/>
</dbReference>
<evidence type="ECO:0000313" key="4">
    <source>
        <dbReference type="Proteomes" id="UP001227192"/>
    </source>
</evidence>
<evidence type="ECO:0000256" key="1">
    <source>
        <dbReference type="SAM" id="MobiDB-lite"/>
    </source>
</evidence>
<protein>
    <recommendedName>
        <fullName evidence="2">BTB domain-containing protein</fullName>
    </recommendedName>
</protein>
<comment type="caution">
    <text evidence="3">The sequence shown here is derived from an EMBL/GenBank/DDBJ whole genome shotgun (WGS) entry which is preliminary data.</text>
</comment>
<keyword evidence="4" id="KW-1185">Reference proteome</keyword>
<reference evidence="3" key="1">
    <citation type="submission" date="2015-06" db="EMBL/GenBank/DDBJ databases">
        <authorList>
            <person name="Nguyen H."/>
        </authorList>
    </citation>
    <scope>NUCLEOTIDE SEQUENCE</scope>
    <source>
        <strain evidence="3">DAOM 180753</strain>
    </source>
</reference>
<organism evidence="3 4">
    <name type="scientific">Penicillium thymicola</name>
    <dbReference type="NCBI Taxonomy" id="293382"/>
    <lineage>
        <taxon>Eukaryota</taxon>
        <taxon>Fungi</taxon>
        <taxon>Dikarya</taxon>
        <taxon>Ascomycota</taxon>
        <taxon>Pezizomycotina</taxon>
        <taxon>Eurotiomycetes</taxon>
        <taxon>Eurotiomycetidae</taxon>
        <taxon>Eurotiales</taxon>
        <taxon>Aspergillaceae</taxon>
        <taxon>Penicillium</taxon>
    </lineage>
</organism>
<proteinExistence type="predicted"/>
<gene>
    <name evidence="3" type="ORF">VN97_g5324</name>
</gene>
<dbReference type="AlphaFoldDB" id="A0AAI9TJ16"/>
<feature type="compositionally biased region" description="Polar residues" evidence="1">
    <location>
        <begin position="1"/>
        <end position="10"/>
    </location>
</feature>
<dbReference type="InterPro" id="IPR011333">
    <property type="entry name" value="SKP1/BTB/POZ_sf"/>
</dbReference>
<evidence type="ECO:0000313" key="3">
    <source>
        <dbReference type="EMBL" id="KAJ9487971.1"/>
    </source>
</evidence>
<dbReference type="Proteomes" id="UP001227192">
    <property type="component" value="Unassembled WGS sequence"/>
</dbReference>
<name>A0AAI9TJ16_PENTH</name>
<dbReference type="SUPFAM" id="SSF54695">
    <property type="entry name" value="POZ domain"/>
    <property type="match status" value="1"/>
</dbReference>
<sequence>MSTLPISTAPDQDQDQDKDLKPTSTELTGTVHPPHQVDPDGDVILFTPEASLIDISKGNVPGNYARFQVSSKHLTLASDYFKRMLKSCWAEGNALSKKGSVQIPVNDCKPDILLIILNIIHGRTRRVPQKLSLPQLTDIAVATDFFQCHEAIEIFADIWIQNLKSLVSPSFSENTKQWIMVAWVFNSNDILRRAETIAMQQETGSFQTSNLPIPKSIKDKIDQARQQYMESLQVKIGARVEQLLNNQAAMLRSCGSECDAAYLGLLLRRLTENKITYSASVAAGLSFGQSRFFTVSLQGLSPTFIASMVNSWKPDSCGSRGGPYGTGCPNKYKPFGEDVTNQAQNLPTSPPRLLLQHTNGFTFSATPININTHATGFPVR</sequence>
<reference evidence="3" key="2">
    <citation type="journal article" date="2016" name="Fungal Biol.">
        <title>Ochratoxin A production by Penicillium thymicola.</title>
        <authorList>
            <person name="Nguyen H.D.T."/>
            <person name="McMullin D.R."/>
            <person name="Ponomareva E."/>
            <person name="Riley R."/>
            <person name="Pomraning K.R."/>
            <person name="Baker S.E."/>
            <person name="Seifert K.A."/>
        </authorList>
    </citation>
    <scope>NUCLEOTIDE SEQUENCE</scope>
    <source>
        <strain evidence="3">DAOM 180753</strain>
    </source>
</reference>